<comment type="caution">
    <text evidence="13">The sequence shown here is derived from an EMBL/GenBank/DDBJ whole genome shotgun (WGS) entry which is preliminary data.</text>
</comment>
<evidence type="ECO:0000256" key="3">
    <source>
        <dbReference type="ARBA" id="ARBA00006094"/>
    </source>
</evidence>
<keyword evidence="6" id="KW-0963">Cytoplasm</keyword>
<feature type="compositionally biased region" description="Basic and acidic residues" evidence="11">
    <location>
        <begin position="13"/>
        <end position="30"/>
    </location>
</feature>
<dbReference type="Gene3D" id="1.10.10.1440">
    <property type="entry name" value="PHAX RNA-binding domain"/>
    <property type="match status" value="1"/>
</dbReference>
<dbReference type="GO" id="GO:0005634">
    <property type="term" value="C:nucleus"/>
    <property type="evidence" value="ECO:0007669"/>
    <property type="project" value="UniProtKB-SubCell"/>
</dbReference>
<comment type="similarity">
    <text evidence="3">Belongs to the PHAX family.</text>
</comment>
<evidence type="ECO:0000256" key="4">
    <source>
        <dbReference type="ARBA" id="ARBA00016856"/>
    </source>
</evidence>
<evidence type="ECO:0000256" key="1">
    <source>
        <dbReference type="ARBA" id="ARBA00004123"/>
    </source>
</evidence>
<dbReference type="Pfam" id="PF10258">
    <property type="entry name" value="PHAX_RNA-bd"/>
    <property type="match status" value="1"/>
</dbReference>
<feature type="region of interest" description="Disordered" evidence="11">
    <location>
        <begin position="86"/>
        <end position="134"/>
    </location>
</feature>
<dbReference type="InterPro" id="IPR019385">
    <property type="entry name" value="PHAX_RNA-binding_domain"/>
</dbReference>
<evidence type="ECO:0000259" key="12">
    <source>
        <dbReference type="Pfam" id="PF10258"/>
    </source>
</evidence>
<feature type="domain" description="Phosphorylated adapter RNA export protein RNA-binding" evidence="12">
    <location>
        <begin position="206"/>
        <end position="278"/>
    </location>
</feature>
<reference evidence="13" key="1">
    <citation type="submission" date="2023-07" db="EMBL/GenBank/DDBJ databases">
        <authorList>
            <consortium name="AG Swart"/>
            <person name="Singh M."/>
            <person name="Singh A."/>
            <person name="Seah K."/>
            <person name="Emmerich C."/>
        </authorList>
    </citation>
    <scope>NUCLEOTIDE SEQUENCE</scope>
    <source>
        <strain evidence="13">DP1</strain>
    </source>
</reference>
<dbReference type="InterPro" id="IPR038092">
    <property type="entry name" value="PHAX_RNA-binding_sf"/>
</dbReference>
<dbReference type="GO" id="GO:0003723">
    <property type="term" value="F:RNA binding"/>
    <property type="evidence" value="ECO:0007669"/>
    <property type="project" value="UniProtKB-KW"/>
</dbReference>
<sequence length="296" mass="33367">MNPFHEQNFSKVSKLETPEHASEGENDKKTPTFLNSFLDIKVGNLGDTGASGLMGDIQTHGTDSNSLFVDDPPKLIDTENILLEETETLPGLAPPRDRKSKSCIKKPKKPKKKARTNKKKKKSQRDQLGNDFEGYTPTTTFTHLNPCLIPETHQLCKELSERMGNDEQGISNSEFVEIICERLGESNRQRTESHDSQRKFMNYKFVKLLKIIVKHVGKKIVLVLLKETATVQEGGGMKVKDKSEARNKTPGGVFIYLLKNSSSVSDEVKKQIFQEERKARRQEKALSKKLEGLALL</sequence>
<evidence type="ECO:0000256" key="6">
    <source>
        <dbReference type="ARBA" id="ARBA00022490"/>
    </source>
</evidence>
<evidence type="ECO:0000313" key="13">
    <source>
        <dbReference type="EMBL" id="CAI2370125.1"/>
    </source>
</evidence>
<keyword evidence="8" id="KW-0653">Protein transport</keyword>
<evidence type="ECO:0000256" key="9">
    <source>
        <dbReference type="ARBA" id="ARBA00023242"/>
    </source>
</evidence>
<evidence type="ECO:0000313" key="14">
    <source>
        <dbReference type="Proteomes" id="UP001295684"/>
    </source>
</evidence>
<proteinExistence type="inferred from homology"/>
<dbReference type="GO" id="GO:0005737">
    <property type="term" value="C:cytoplasm"/>
    <property type="evidence" value="ECO:0007669"/>
    <property type="project" value="UniProtKB-SubCell"/>
</dbReference>
<keyword evidence="7" id="KW-0694">RNA-binding</keyword>
<keyword evidence="5" id="KW-0813">Transport</keyword>
<feature type="compositionally biased region" description="Polar residues" evidence="11">
    <location>
        <begin position="1"/>
        <end position="11"/>
    </location>
</feature>
<evidence type="ECO:0000256" key="7">
    <source>
        <dbReference type="ARBA" id="ARBA00022884"/>
    </source>
</evidence>
<keyword evidence="14" id="KW-1185">Reference proteome</keyword>
<dbReference type="GO" id="GO:0015031">
    <property type="term" value="P:protein transport"/>
    <property type="evidence" value="ECO:0007669"/>
    <property type="project" value="UniProtKB-KW"/>
</dbReference>
<organism evidence="13 14">
    <name type="scientific">Euplotes crassus</name>
    <dbReference type="NCBI Taxonomy" id="5936"/>
    <lineage>
        <taxon>Eukaryota</taxon>
        <taxon>Sar</taxon>
        <taxon>Alveolata</taxon>
        <taxon>Ciliophora</taxon>
        <taxon>Intramacronucleata</taxon>
        <taxon>Spirotrichea</taxon>
        <taxon>Hypotrichia</taxon>
        <taxon>Euplotida</taxon>
        <taxon>Euplotidae</taxon>
        <taxon>Moneuplotes</taxon>
    </lineage>
</organism>
<dbReference type="EMBL" id="CAMPGE010011290">
    <property type="protein sequence ID" value="CAI2370125.1"/>
    <property type="molecule type" value="Genomic_DNA"/>
</dbReference>
<evidence type="ECO:0000256" key="10">
    <source>
        <dbReference type="ARBA" id="ARBA00030834"/>
    </source>
</evidence>
<dbReference type="PANTHER" id="PTHR13135:SF0">
    <property type="entry name" value="PHOSPHORYLATED ADAPTER RNA EXPORT PROTEIN"/>
    <property type="match status" value="1"/>
</dbReference>
<comment type="subcellular location">
    <subcellularLocation>
        <location evidence="2">Cytoplasm</location>
    </subcellularLocation>
    <subcellularLocation>
        <location evidence="1">Nucleus</location>
    </subcellularLocation>
</comment>
<gene>
    <name evidence="13" type="ORF">ECRASSUSDP1_LOCUS11433</name>
</gene>
<name>A0AAD1US34_EUPCR</name>
<feature type="region of interest" description="Disordered" evidence="11">
    <location>
        <begin position="1"/>
        <end position="32"/>
    </location>
</feature>
<dbReference type="PANTHER" id="PTHR13135">
    <property type="entry name" value="CYTOSOLIC RESINIFERATOXIN BINDING PROTEIN RBP-26"/>
    <property type="match status" value="1"/>
</dbReference>
<dbReference type="Proteomes" id="UP001295684">
    <property type="component" value="Unassembled WGS sequence"/>
</dbReference>
<evidence type="ECO:0000256" key="11">
    <source>
        <dbReference type="SAM" id="MobiDB-lite"/>
    </source>
</evidence>
<feature type="compositionally biased region" description="Basic residues" evidence="11">
    <location>
        <begin position="98"/>
        <end position="123"/>
    </location>
</feature>
<evidence type="ECO:0000256" key="2">
    <source>
        <dbReference type="ARBA" id="ARBA00004496"/>
    </source>
</evidence>
<dbReference type="GO" id="GO:0006408">
    <property type="term" value="P:snRNA export from nucleus"/>
    <property type="evidence" value="ECO:0007669"/>
    <property type="project" value="InterPro"/>
</dbReference>
<dbReference type="AlphaFoldDB" id="A0AAD1US34"/>
<accession>A0AAD1US34</accession>
<dbReference type="InterPro" id="IPR039047">
    <property type="entry name" value="PHAX"/>
</dbReference>
<evidence type="ECO:0000256" key="5">
    <source>
        <dbReference type="ARBA" id="ARBA00022448"/>
    </source>
</evidence>
<evidence type="ECO:0000256" key="8">
    <source>
        <dbReference type="ARBA" id="ARBA00022927"/>
    </source>
</evidence>
<protein>
    <recommendedName>
        <fullName evidence="4">Phosphorylated adapter RNA export protein</fullName>
    </recommendedName>
    <alternativeName>
        <fullName evidence="10">RNA U small nuclear RNA export adapter protein</fullName>
    </alternativeName>
</protein>
<keyword evidence="9" id="KW-0539">Nucleus</keyword>